<dbReference type="Pfam" id="PF03466">
    <property type="entry name" value="LysR_substrate"/>
    <property type="match status" value="1"/>
</dbReference>
<proteinExistence type="inferred from homology"/>
<name>A0A1V2GV74_9PROT</name>
<dbReference type="RefSeq" id="WP_076960243.1">
    <property type="nucleotide sequence ID" value="NZ_MLCO01000346.1"/>
</dbReference>
<evidence type="ECO:0000313" key="7">
    <source>
        <dbReference type="Proteomes" id="UP000188879"/>
    </source>
</evidence>
<comment type="caution">
    <text evidence="6">The sequence shown here is derived from an EMBL/GenBank/DDBJ whole genome shotgun (WGS) entry which is preliminary data.</text>
</comment>
<dbReference type="Gene3D" id="3.40.190.10">
    <property type="entry name" value="Periplasmic binding protein-like II"/>
    <property type="match status" value="2"/>
</dbReference>
<dbReference type="PROSITE" id="PS50931">
    <property type="entry name" value="HTH_LYSR"/>
    <property type="match status" value="1"/>
</dbReference>
<dbReference type="PANTHER" id="PTHR30537:SF74">
    <property type="entry name" value="HTH-TYPE TRANSCRIPTIONAL REGULATOR TRPI"/>
    <property type="match status" value="1"/>
</dbReference>
<keyword evidence="4" id="KW-0804">Transcription</keyword>
<gene>
    <name evidence="6" type="ORF">BKE38_26370</name>
</gene>
<organism evidence="6 7">
    <name type="scientific">Teichococcus deserti</name>
    <dbReference type="NCBI Taxonomy" id="1817963"/>
    <lineage>
        <taxon>Bacteria</taxon>
        <taxon>Pseudomonadati</taxon>
        <taxon>Pseudomonadota</taxon>
        <taxon>Alphaproteobacteria</taxon>
        <taxon>Acetobacterales</taxon>
        <taxon>Roseomonadaceae</taxon>
        <taxon>Roseomonas</taxon>
    </lineage>
</organism>
<dbReference type="InterPro" id="IPR005119">
    <property type="entry name" value="LysR_subst-bd"/>
</dbReference>
<dbReference type="InterPro" id="IPR036390">
    <property type="entry name" value="WH_DNA-bd_sf"/>
</dbReference>
<dbReference type="Pfam" id="PF00126">
    <property type="entry name" value="HTH_1"/>
    <property type="match status" value="1"/>
</dbReference>
<dbReference type="PANTHER" id="PTHR30537">
    <property type="entry name" value="HTH-TYPE TRANSCRIPTIONAL REGULATOR"/>
    <property type="match status" value="1"/>
</dbReference>
<keyword evidence="7" id="KW-1185">Reference proteome</keyword>
<evidence type="ECO:0000256" key="1">
    <source>
        <dbReference type="ARBA" id="ARBA00009437"/>
    </source>
</evidence>
<dbReference type="AlphaFoldDB" id="A0A1V2GV74"/>
<dbReference type="Gene3D" id="1.10.10.10">
    <property type="entry name" value="Winged helix-like DNA-binding domain superfamily/Winged helix DNA-binding domain"/>
    <property type="match status" value="1"/>
</dbReference>
<keyword evidence="2" id="KW-0805">Transcription regulation</keyword>
<evidence type="ECO:0000313" key="6">
    <source>
        <dbReference type="EMBL" id="ONG45576.1"/>
    </source>
</evidence>
<evidence type="ECO:0000256" key="2">
    <source>
        <dbReference type="ARBA" id="ARBA00023015"/>
    </source>
</evidence>
<dbReference type="InterPro" id="IPR058163">
    <property type="entry name" value="LysR-type_TF_proteobact-type"/>
</dbReference>
<comment type="similarity">
    <text evidence="1">Belongs to the LysR transcriptional regulatory family.</text>
</comment>
<dbReference type="OrthoDB" id="9794694at2"/>
<keyword evidence="3" id="KW-0238">DNA-binding</keyword>
<evidence type="ECO:0000256" key="4">
    <source>
        <dbReference type="ARBA" id="ARBA00023163"/>
    </source>
</evidence>
<reference evidence="6 7" key="1">
    <citation type="submission" date="2016-10" db="EMBL/GenBank/DDBJ databases">
        <title>Draft Genome sequence of Roseomonas sp. strain M3.</title>
        <authorList>
            <person name="Subhash Y."/>
            <person name="Lee S."/>
        </authorList>
    </citation>
    <scope>NUCLEOTIDE SEQUENCE [LARGE SCALE GENOMIC DNA]</scope>
    <source>
        <strain evidence="6 7">M3</strain>
    </source>
</reference>
<feature type="domain" description="HTH lysR-type" evidence="5">
    <location>
        <begin position="6"/>
        <end position="63"/>
    </location>
</feature>
<protein>
    <submittedName>
        <fullName evidence="6">LysR family transcriptional regulator</fullName>
    </submittedName>
</protein>
<accession>A0A1V2GV74</accession>
<dbReference type="SUPFAM" id="SSF46785">
    <property type="entry name" value="Winged helix' DNA-binding domain"/>
    <property type="match status" value="1"/>
</dbReference>
<dbReference type="Proteomes" id="UP000188879">
    <property type="component" value="Unassembled WGS sequence"/>
</dbReference>
<dbReference type="InterPro" id="IPR036388">
    <property type="entry name" value="WH-like_DNA-bd_sf"/>
</dbReference>
<dbReference type="EMBL" id="MLCO01000346">
    <property type="protein sequence ID" value="ONG45576.1"/>
    <property type="molecule type" value="Genomic_DNA"/>
</dbReference>
<dbReference type="SUPFAM" id="SSF53850">
    <property type="entry name" value="Periplasmic binding protein-like II"/>
    <property type="match status" value="1"/>
</dbReference>
<evidence type="ECO:0000259" key="5">
    <source>
        <dbReference type="PROSITE" id="PS50931"/>
    </source>
</evidence>
<dbReference type="GO" id="GO:0043565">
    <property type="term" value="F:sequence-specific DNA binding"/>
    <property type="evidence" value="ECO:0007669"/>
    <property type="project" value="TreeGrafter"/>
</dbReference>
<dbReference type="InterPro" id="IPR000847">
    <property type="entry name" value="LysR_HTH_N"/>
</dbReference>
<evidence type="ECO:0000256" key="3">
    <source>
        <dbReference type="ARBA" id="ARBA00023125"/>
    </source>
</evidence>
<sequence length="298" mass="32228">MPRRLPPLSALRAFEAAARLQSVTRASAELGRTHGAVSRQLRLLQEEAGVALFDKAGTGLRLNPRGEALRRQVAAGLDTLEQGWQQLLDEARGPAVHVACSATFAMRWLVPHLPGFYRAHPGLRLRLSMTSARELRHEGADLVIAWDRSSYPPADQARAIPLGPTAFGPVCLPGYPVTPGPPLQVATRIAHEFTSRAWDAWQEASGITVDAAQELRFPHSHLCLEAALAGLGVALMEQRLVTEELAQRRLVAPCGFAPFPDGLAAVPLSDRAESVAALAFLAWMKQELGREASGRLGE</sequence>
<dbReference type="GO" id="GO:0003700">
    <property type="term" value="F:DNA-binding transcription factor activity"/>
    <property type="evidence" value="ECO:0007669"/>
    <property type="project" value="InterPro"/>
</dbReference>
<dbReference type="GO" id="GO:0006351">
    <property type="term" value="P:DNA-templated transcription"/>
    <property type="evidence" value="ECO:0007669"/>
    <property type="project" value="TreeGrafter"/>
</dbReference>